<evidence type="ECO:0000313" key="3">
    <source>
        <dbReference type="Proteomes" id="UP000642180"/>
    </source>
</evidence>
<dbReference type="EMBL" id="BMDI01000002">
    <property type="protein sequence ID" value="GGI20264.1"/>
    <property type="molecule type" value="Genomic_DNA"/>
</dbReference>
<protein>
    <recommendedName>
        <fullName evidence="1">CheW-like domain-containing protein</fullName>
    </recommendedName>
</protein>
<evidence type="ECO:0000259" key="1">
    <source>
        <dbReference type="PROSITE" id="PS50851"/>
    </source>
</evidence>
<dbReference type="GO" id="GO:0005829">
    <property type="term" value="C:cytosol"/>
    <property type="evidence" value="ECO:0007669"/>
    <property type="project" value="TreeGrafter"/>
</dbReference>
<dbReference type="GO" id="GO:0006935">
    <property type="term" value="P:chemotaxis"/>
    <property type="evidence" value="ECO:0007669"/>
    <property type="project" value="InterPro"/>
</dbReference>
<dbReference type="PANTHER" id="PTHR22617">
    <property type="entry name" value="CHEMOTAXIS SENSOR HISTIDINE KINASE-RELATED"/>
    <property type="match status" value="1"/>
</dbReference>
<dbReference type="PANTHER" id="PTHR22617:SF43">
    <property type="entry name" value="PROTEIN PILI"/>
    <property type="match status" value="1"/>
</dbReference>
<organism evidence="2 3">
    <name type="scientific">Oxalicibacterium faecigallinarum</name>
    <dbReference type="NCBI Taxonomy" id="573741"/>
    <lineage>
        <taxon>Bacteria</taxon>
        <taxon>Pseudomonadati</taxon>
        <taxon>Pseudomonadota</taxon>
        <taxon>Betaproteobacteria</taxon>
        <taxon>Burkholderiales</taxon>
        <taxon>Oxalobacteraceae</taxon>
        <taxon>Oxalicibacterium</taxon>
    </lineage>
</organism>
<dbReference type="InterPro" id="IPR036061">
    <property type="entry name" value="CheW-like_dom_sf"/>
</dbReference>
<dbReference type="SUPFAM" id="SSF50341">
    <property type="entry name" value="CheW-like"/>
    <property type="match status" value="1"/>
</dbReference>
<evidence type="ECO:0000313" key="2">
    <source>
        <dbReference type="EMBL" id="GGI20264.1"/>
    </source>
</evidence>
<feature type="domain" description="CheW-like" evidence="1">
    <location>
        <begin position="43"/>
        <end position="180"/>
    </location>
</feature>
<dbReference type="AlphaFoldDB" id="A0A8J3F702"/>
<keyword evidence="3" id="KW-1185">Reference proteome</keyword>
<dbReference type="GO" id="GO:0007165">
    <property type="term" value="P:signal transduction"/>
    <property type="evidence" value="ECO:0007669"/>
    <property type="project" value="InterPro"/>
</dbReference>
<dbReference type="PROSITE" id="PS50851">
    <property type="entry name" value="CHEW"/>
    <property type="match status" value="1"/>
</dbReference>
<comment type="caution">
    <text evidence="2">The sequence shown here is derived from an EMBL/GenBank/DDBJ whole genome shotgun (WGS) entry which is preliminary data.</text>
</comment>
<dbReference type="RefSeq" id="WP_188381506.1">
    <property type="nucleotide sequence ID" value="NZ_BMDI01000002.1"/>
</dbReference>
<proteinExistence type="predicted"/>
<dbReference type="InterPro" id="IPR002545">
    <property type="entry name" value="CheW-lke_dom"/>
</dbReference>
<gene>
    <name evidence="2" type="ORF">GCM10008066_23160</name>
</gene>
<name>A0A8J3F702_9BURK</name>
<dbReference type="SMART" id="SM00260">
    <property type="entry name" value="CheW"/>
    <property type="match status" value="1"/>
</dbReference>
<dbReference type="Pfam" id="PF01584">
    <property type="entry name" value="CheW"/>
    <property type="match status" value="1"/>
</dbReference>
<dbReference type="InterPro" id="IPR039315">
    <property type="entry name" value="CheW"/>
</dbReference>
<dbReference type="Proteomes" id="UP000642180">
    <property type="component" value="Unassembled WGS sequence"/>
</dbReference>
<sequence length="185" mass="20439">MSQSTSDLQVQQPDHSARRTRLREFQAQLVERMQTARSSESTQVSQLGVLIGGSRYLLHLQAAGEIVSASGITPVPLTQPWYLGLINIRGNLVSVVDFARFQGGAKTVIDKDSRIVAFSSSLGFNCGLLVSRVLGLRNVTEMREHEAGDAQPWIGQRYLDQESHVWSELDLAKVIQQPAFLHVGL</sequence>
<reference evidence="3" key="1">
    <citation type="journal article" date="2019" name="Int. J. Syst. Evol. Microbiol.">
        <title>The Global Catalogue of Microorganisms (GCM) 10K type strain sequencing project: providing services to taxonomists for standard genome sequencing and annotation.</title>
        <authorList>
            <consortium name="The Broad Institute Genomics Platform"/>
            <consortium name="The Broad Institute Genome Sequencing Center for Infectious Disease"/>
            <person name="Wu L."/>
            <person name="Ma J."/>
        </authorList>
    </citation>
    <scope>NUCLEOTIDE SEQUENCE [LARGE SCALE GENOMIC DNA]</scope>
    <source>
        <strain evidence="3">CCM 2767</strain>
    </source>
</reference>
<dbReference type="Gene3D" id="2.40.50.180">
    <property type="entry name" value="CheA-289, Domain 4"/>
    <property type="match status" value="1"/>
</dbReference>
<accession>A0A8J3F702</accession>